<keyword evidence="2" id="KW-1185">Reference proteome</keyword>
<evidence type="ECO:0000313" key="1">
    <source>
        <dbReference type="EMBL" id="KAK3080190.1"/>
    </source>
</evidence>
<comment type="caution">
    <text evidence="1">The sequence shown here is derived from an EMBL/GenBank/DDBJ whole genome shotgun (WGS) entry which is preliminary data.</text>
</comment>
<reference evidence="1" key="1">
    <citation type="submission" date="2024-09" db="EMBL/GenBank/DDBJ databases">
        <title>Black Yeasts Isolated from many extreme environments.</title>
        <authorList>
            <person name="Coleine C."/>
            <person name="Stajich J.E."/>
            <person name="Selbmann L."/>
        </authorList>
    </citation>
    <scope>NUCLEOTIDE SEQUENCE</scope>
    <source>
        <strain evidence="1">CCFEE 5737</strain>
    </source>
</reference>
<dbReference type="EMBL" id="JAWDJW010000690">
    <property type="protein sequence ID" value="KAK3080190.1"/>
    <property type="molecule type" value="Genomic_DNA"/>
</dbReference>
<dbReference type="Proteomes" id="UP001186974">
    <property type="component" value="Unassembled WGS sequence"/>
</dbReference>
<organism evidence="1 2">
    <name type="scientific">Coniosporium uncinatum</name>
    <dbReference type="NCBI Taxonomy" id="93489"/>
    <lineage>
        <taxon>Eukaryota</taxon>
        <taxon>Fungi</taxon>
        <taxon>Dikarya</taxon>
        <taxon>Ascomycota</taxon>
        <taxon>Pezizomycotina</taxon>
        <taxon>Dothideomycetes</taxon>
        <taxon>Dothideomycetes incertae sedis</taxon>
        <taxon>Coniosporium</taxon>
    </lineage>
</organism>
<accession>A0ACC3DTX9</accession>
<name>A0ACC3DTX9_9PEZI</name>
<evidence type="ECO:0000313" key="2">
    <source>
        <dbReference type="Proteomes" id="UP001186974"/>
    </source>
</evidence>
<gene>
    <name evidence="1" type="ORF">LTS18_002886</name>
</gene>
<sequence length="383" mass="42692">MPGVSASAFDISLKPYRKGSELILQSSAHPRLDYIASDTPDGSAESLLKHYIGIYDLATNELKLQPAPLLTLTPILRPSEEDIEKMNAPPPKFSYLEQRKQLIMEFGTRKAKKAMAALTENAIKTGDVGAEDPVAKATLESMAPVLDEMPTRESMQEAVDANKPRPQPNTAASTPAEVYSTDTLIGDEVFANITVNDWLDKAAKGEDIKTSSRFVARRIAALAQGKEVVKLKYVKFMLVLINFHNALSPARGGGRKLPQREKLREKLGMPDLILGPITRKFCDGPNMTKWHVDYLFTHILAMSLVVDDFATDTFDLKEDLRLEQSQVTKYVTELGARTSNMTEREREARNLTKLEAKGHRMAKLRLPLEFPKLRVGMGKKKGR</sequence>
<proteinExistence type="predicted"/>
<protein>
    <submittedName>
        <fullName evidence="1">Uncharacterized protein</fullName>
    </submittedName>
</protein>